<evidence type="ECO:0000259" key="8">
    <source>
        <dbReference type="PROSITE" id="PS51884"/>
    </source>
</evidence>
<protein>
    <recommendedName>
        <fullName evidence="8">Chaplin domain-containing protein</fullName>
    </recommendedName>
</protein>
<dbReference type="GO" id="GO:0007155">
    <property type="term" value="P:cell adhesion"/>
    <property type="evidence" value="ECO:0007669"/>
    <property type="project" value="UniProtKB-KW"/>
</dbReference>
<accession>A0A1J7C5F8</accession>
<dbReference type="Pfam" id="PF03777">
    <property type="entry name" value="ChpA-C"/>
    <property type="match status" value="2"/>
</dbReference>
<feature type="signal peptide" evidence="7">
    <location>
        <begin position="1"/>
        <end position="28"/>
    </location>
</feature>
<evidence type="ECO:0000313" key="10">
    <source>
        <dbReference type="Proteomes" id="UP000243342"/>
    </source>
</evidence>
<keyword evidence="2" id="KW-0134">Cell wall</keyword>
<dbReference type="InterPro" id="IPR005528">
    <property type="entry name" value="ChpA-H"/>
</dbReference>
<dbReference type="RefSeq" id="WP_071657248.1">
    <property type="nucleotide sequence ID" value="NZ_MLCF01000075.1"/>
</dbReference>
<evidence type="ECO:0000313" key="9">
    <source>
        <dbReference type="EMBL" id="OIV36784.1"/>
    </source>
</evidence>
<feature type="chain" id="PRO_5039625670" description="Chaplin domain-containing protein" evidence="7">
    <location>
        <begin position="29"/>
        <end position="134"/>
    </location>
</feature>
<dbReference type="EMBL" id="MLCF01000075">
    <property type="protein sequence ID" value="OIV36784.1"/>
    <property type="molecule type" value="Genomic_DNA"/>
</dbReference>
<name>A0A1J7C5F8_9ACTN</name>
<dbReference type="Proteomes" id="UP000243342">
    <property type="component" value="Unassembled WGS sequence"/>
</dbReference>
<sequence length="134" mass="12574">MSLVTLKRAAVVLVAAGAVLGSGSAAFANAGAAGAAIGSPGAGSGNQVQVPVSVPVNVCGNTVTVVGALNPTLGNRCVNHDMPGAVAKGAALHSPGFLSGNLVQVPVDVPVNATGNSVTGIGGLNPALGNSSAN</sequence>
<keyword evidence="10" id="KW-1185">Reference proteome</keyword>
<comment type="caution">
    <text evidence="9">The sequence shown here is derived from an EMBL/GenBank/DDBJ whole genome shotgun (WGS) entry which is preliminary data.</text>
</comment>
<keyword evidence="3" id="KW-0964">Secreted</keyword>
<feature type="domain" description="Chaplin" evidence="8">
    <location>
        <begin position="39"/>
        <end position="79"/>
    </location>
</feature>
<evidence type="ECO:0000256" key="2">
    <source>
        <dbReference type="ARBA" id="ARBA00022512"/>
    </source>
</evidence>
<evidence type="ECO:0000256" key="4">
    <source>
        <dbReference type="ARBA" id="ARBA00022729"/>
    </source>
</evidence>
<proteinExistence type="predicted"/>
<evidence type="ECO:0000256" key="5">
    <source>
        <dbReference type="ARBA" id="ARBA00022889"/>
    </source>
</evidence>
<evidence type="ECO:0000256" key="3">
    <source>
        <dbReference type="ARBA" id="ARBA00022525"/>
    </source>
</evidence>
<organism evidence="9 10">
    <name type="scientific">Mangrovactinospora gilvigrisea</name>
    <dbReference type="NCBI Taxonomy" id="1428644"/>
    <lineage>
        <taxon>Bacteria</taxon>
        <taxon>Bacillati</taxon>
        <taxon>Actinomycetota</taxon>
        <taxon>Actinomycetes</taxon>
        <taxon>Kitasatosporales</taxon>
        <taxon>Streptomycetaceae</taxon>
        <taxon>Mangrovactinospora</taxon>
    </lineage>
</organism>
<feature type="domain" description="Chaplin" evidence="8">
    <location>
        <begin position="94"/>
        <end position="134"/>
    </location>
</feature>
<dbReference type="PROSITE" id="PS51884">
    <property type="entry name" value="CHAPLIN"/>
    <property type="match status" value="2"/>
</dbReference>
<keyword evidence="5" id="KW-0130">Cell adhesion</keyword>
<reference evidence="9 10" key="1">
    <citation type="submission" date="2016-10" db="EMBL/GenBank/DDBJ databases">
        <title>Genome sequence of Streptomyces gilvigriseus MUSC 26.</title>
        <authorList>
            <person name="Lee L.-H."/>
            <person name="Ser H.-L."/>
        </authorList>
    </citation>
    <scope>NUCLEOTIDE SEQUENCE [LARGE SCALE GENOMIC DNA]</scope>
    <source>
        <strain evidence="9 10">MUSC 26</strain>
    </source>
</reference>
<evidence type="ECO:0000256" key="6">
    <source>
        <dbReference type="ARBA" id="ARBA00023087"/>
    </source>
</evidence>
<evidence type="ECO:0000256" key="1">
    <source>
        <dbReference type="ARBA" id="ARBA00004191"/>
    </source>
</evidence>
<gene>
    <name evidence="9" type="ORF">BIV57_14375</name>
</gene>
<dbReference type="STRING" id="1428644.BIV57_14375"/>
<evidence type="ECO:0000256" key="7">
    <source>
        <dbReference type="SAM" id="SignalP"/>
    </source>
</evidence>
<comment type="subcellular location">
    <subcellularLocation>
        <location evidence="1">Secreted</location>
        <location evidence="1">Cell wall</location>
    </subcellularLocation>
</comment>
<dbReference type="AlphaFoldDB" id="A0A1J7C5F8"/>
<keyword evidence="4 7" id="KW-0732">Signal</keyword>
<keyword evidence="6" id="KW-0034">Amyloid</keyword>
<dbReference type="OrthoDB" id="3544424at2"/>